<dbReference type="Pfam" id="PF14541">
    <property type="entry name" value="TAXi_C"/>
    <property type="match status" value="1"/>
</dbReference>
<name>A0A5A7R5J3_STRAF</name>
<dbReference type="CDD" id="cd05476">
    <property type="entry name" value="pepsin_A_like_plant"/>
    <property type="match status" value="1"/>
</dbReference>
<dbReference type="Gene3D" id="2.40.70.10">
    <property type="entry name" value="Acid Proteases"/>
    <property type="match status" value="2"/>
</dbReference>
<evidence type="ECO:0000313" key="7">
    <source>
        <dbReference type="EMBL" id="GER52007.1"/>
    </source>
</evidence>
<evidence type="ECO:0000256" key="3">
    <source>
        <dbReference type="ARBA" id="ARBA00022750"/>
    </source>
</evidence>
<evidence type="ECO:0000259" key="6">
    <source>
        <dbReference type="PROSITE" id="PS51767"/>
    </source>
</evidence>
<accession>A0A5A7R5J3</accession>
<dbReference type="EMBL" id="BKCP01010070">
    <property type="protein sequence ID" value="GER52007.1"/>
    <property type="molecule type" value="Genomic_DNA"/>
</dbReference>
<dbReference type="InterPro" id="IPR032861">
    <property type="entry name" value="TAXi_N"/>
</dbReference>
<reference evidence="8" key="1">
    <citation type="journal article" date="2019" name="Curr. Biol.">
        <title>Genome Sequence of Striga asiatica Provides Insight into the Evolution of Plant Parasitism.</title>
        <authorList>
            <person name="Yoshida S."/>
            <person name="Kim S."/>
            <person name="Wafula E.K."/>
            <person name="Tanskanen J."/>
            <person name="Kim Y.M."/>
            <person name="Honaas L."/>
            <person name="Yang Z."/>
            <person name="Spallek T."/>
            <person name="Conn C.E."/>
            <person name="Ichihashi Y."/>
            <person name="Cheong K."/>
            <person name="Cui S."/>
            <person name="Der J.P."/>
            <person name="Gundlach H."/>
            <person name="Jiao Y."/>
            <person name="Hori C."/>
            <person name="Ishida J.K."/>
            <person name="Kasahara H."/>
            <person name="Kiba T."/>
            <person name="Kim M.S."/>
            <person name="Koo N."/>
            <person name="Laohavisit A."/>
            <person name="Lee Y.H."/>
            <person name="Lumba S."/>
            <person name="McCourt P."/>
            <person name="Mortimer J.C."/>
            <person name="Mutuku J.M."/>
            <person name="Nomura T."/>
            <person name="Sasaki-Sekimoto Y."/>
            <person name="Seto Y."/>
            <person name="Wang Y."/>
            <person name="Wakatake T."/>
            <person name="Sakakibara H."/>
            <person name="Demura T."/>
            <person name="Yamaguchi S."/>
            <person name="Yoneyama K."/>
            <person name="Manabe R.I."/>
            <person name="Nelson D.C."/>
            <person name="Schulman A.H."/>
            <person name="Timko M.P."/>
            <person name="dePamphilis C.W."/>
            <person name="Choi D."/>
            <person name="Shirasu K."/>
        </authorList>
    </citation>
    <scope>NUCLEOTIDE SEQUENCE [LARGE SCALE GENOMIC DNA]</scope>
    <source>
        <strain evidence="8">cv. UVA1</strain>
    </source>
</reference>
<dbReference type="InterPro" id="IPR034161">
    <property type="entry name" value="Pepsin-like_plant"/>
</dbReference>
<comment type="similarity">
    <text evidence="1">Belongs to the peptidase A1 family.</text>
</comment>
<dbReference type="InterPro" id="IPR051708">
    <property type="entry name" value="Plant_Aspart_Prot_A1"/>
</dbReference>
<evidence type="ECO:0000256" key="5">
    <source>
        <dbReference type="ARBA" id="ARBA00023180"/>
    </source>
</evidence>
<organism evidence="7 8">
    <name type="scientific">Striga asiatica</name>
    <name type="common">Asiatic witchweed</name>
    <name type="synonym">Buchnera asiatica</name>
    <dbReference type="NCBI Taxonomy" id="4170"/>
    <lineage>
        <taxon>Eukaryota</taxon>
        <taxon>Viridiplantae</taxon>
        <taxon>Streptophyta</taxon>
        <taxon>Embryophyta</taxon>
        <taxon>Tracheophyta</taxon>
        <taxon>Spermatophyta</taxon>
        <taxon>Magnoliopsida</taxon>
        <taxon>eudicotyledons</taxon>
        <taxon>Gunneridae</taxon>
        <taxon>Pentapetalae</taxon>
        <taxon>asterids</taxon>
        <taxon>lamiids</taxon>
        <taxon>Lamiales</taxon>
        <taxon>Orobanchaceae</taxon>
        <taxon>Buchnereae</taxon>
        <taxon>Striga</taxon>
    </lineage>
</organism>
<comment type="caution">
    <text evidence="7">The sequence shown here is derived from an EMBL/GenBank/DDBJ whole genome shotgun (WGS) entry which is preliminary data.</text>
</comment>
<dbReference type="InterPro" id="IPR021109">
    <property type="entry name" value="Peptidase_aspartic_dom_sf"/>
</dbReference>
<evidence type="ECO:0000313" key="8">
    <source>
        <dbReference type="Proteomes" id="UP000325081"/>
    </source>
</evidence>
<keyword evidence="4" id="KW-0378">Hydrolase</keyword>
<dbReference type="PANTHER" id="PTHR47967:SF14">
    <property type="entry name" value="EUKARYOTIC ASPARTYL PROTEASE FAMILY PROTEIN"/>
    <property type="match status" value="1"/>
</dbReference>
<keyword evidence="8" id="KW-1185">Reference proteome</keyword>
<dbReference type="GO" id="GO:0004190">
    <property type="term" value="F:aspartic-type endopeptidase activity"/>
    <property type="evidence" value="ECO:0007669"/>
    <property type="project" value="UniProtKB-KW"/>
</dbReference>
<sequence>MDTASSLLWINCEPCGVRVQWPIYDPKDSSSYRVEDCRNTHVCDASGAIKIDCQARNYNVKGCSYSVVYGSGYSQGNLGRETFRLGKDRREVVENVVFGCAHRTNLYMNGILGLGHVRISLVSQYGASKFSYCIGDLADRSYAYNMLAIGSNVQLWGAWTPLSAEDKYYVNLVRIAIGSTWLKTNRWLFWRNPKEYTGGVVVDSGSTLSFIPMKALAEFEMTTKKVIEDELRLPLAPVHSIIYERYTRLCYRGVVARDLKRFPKVTFHFQNRAYMELTPDNVFQQVEIEIFCLAILPSEILKTTVSILGNLMQQNFNIAYDLLEKKLAFKRIKCKRVEDYYGHDEL</sequence>
<protein>
    <submittedName>
        <fullName evidence="7">Eukaryotic aspartyl protease family protein</fullName>
    </submittedName>
</protein>
<evidence type="ECO:0000256" key="2">
    <source>
        <dbReference type="ARBA" id="ARBA00022670"/>
    </source>
</evidence>
<dbReference type="Proteomes" id="UP000325081">
    <property type="component" value="Unassembled WGS sequence"/>
</dbReference>
<dbReference type="AlphaFoldDB" id="A0A5A7R5J3"/>
<dbReference type="PANTHER" id="PTHR47967">
    <property type="entry name" value="OS07G0603500 PROTEIN-RELATED"/>
    <property type="match status" value="1"/>
</dbReference>
<dbReference type="SUPFAM" id="SSF50630">
    <property type="entry name" value="Acid proteases"/>
    <property type="match status" value="1"/>
</dbReference>
<dbReference type="GO" id="GO:0006508">
    <property type="term" value="P:proteolysis"/>
    <property type="evidence" value="ECO:0007669"/>
    <property type="project" value="UniProtKB-KW"/>
</dbReference>
<dbReference type="GO" id="GO:0005576">
    <property type="term" value="C:extracellular region"/>
    <property type="evidence" value="ECO:0007669"/>
    <property type="project" value="TreeGrafter"/>
</dbReference>
<gene>
    <name evidence="7" type="ORF">STAS_29420</name>
</gene>
<evidence type="ECO:0000256" key="1">
    <source>
        <dbReference type="ARBA" id="ARBA00007447"/>
    </source>
</evidence>
<keyword evidence="5" id="KW-0325">Glycoprotein</keyword>
<proteinExistence type="inferred from homology"/>
<evidence type="ECO:0000256" key="4">
    <source>
        <dbReference type="ARBA" id="ARBA00022801"/>
    </source>
</evidence>
<dbReference type="InterPro" id="IPR033121">
    <property type="entry name" value="PEPTIDASE_A1"/>
</dbReference>
<dbReference type="OrthoDB" id="2747330at2759"/>
<dbReference type="InterPro" id="IPR032799">
    <property type="entry name" value="TAXi_C"/>
</dbReference>
<dbReference type="PROSITE" id="PS51767">
    <property type="entry name" value="PEPTIDASE_A1"/>
    <property type="match status" value="1"/>
</dbReference>
<feature type="domain" description="Peptidase A1" evidence="6">
    <location>
        <begin position="1"/>
        <end position="330"/>
    </location>
</feature>
<dbReference type="Pfam" id="PF14543">
    <property type="entry name" value="TAXi_N"/>
    <property type="match status" value="1"/>
</dbReference>
<keyword evidence="3" id="KW-0064">Aspartyl protease</keyword>
<keyword evidence="2 7" id="KW-0645">Protease</keyword>